<organism evidence="1 2">
    <name type="scientific">Eubacterium cellulosolvens (strain ATCC 43171 / JCM 9499 / 6)</name>
    <name type="common">Cillobacterium cellulosolvens</name>
    <dbReference type="NCBI Taxonomy" id="633697"/>
    <lineage>
        <taxon>Bacteria</taxon>
        <taxon>Bacillati</taxon>
        <taxon>Bacillota</taxon>
        <taxon>Clostridia</taxon>
        <taxon>Eubacteriales</taxon>
        <taxon>Eubacteriaceae</taxon>
        <taxon>Eubacterium</taxon>
    </lineage>
</organism>
<sequence length="157" mass="17139">MNRRAPASNLFLLELILSITLFALTASICTTFFTKAHILTNDAIQLQQAVTRASGIADIARISDTSSDCIRQIQDLFPEAEVSGDQTQLTIYFNQDGICTTSGRASYSVNVAFSVQDNFCITDIVCSAVQGRKEPITSPILYTLTVKHALDERGDEA</sequence>
<protein>
    <recommendedName>
        <fullName evidence="3">Prepilin-type N-terminal cleavage/methylation domain-containing protein</fullName>
    </recommendedName>
</protein>
<dbReference type="OrthoDB" id="9838254at2"/>
<accession>I5AU88</accession>
<name>I5AU88_EUBC6</name>
<dbReference type="Proteomes" id="UP000005753">
    <property type="component" value="Chromosome"/>
</dbReference>
<gene>
    <name evidence="1" type="ORF">EubceDRAFT1_1572</name>
</gene>
<evidence type="ECO:0000313" key="1">
    <source>
        <dbReference type="EMBL" id="EIM57361.1"/>
    </source>
</evidence>
<proteinExistence type="predicted"/>
<dbReference type="AlphaFoldDB" id="I5AU88"/>
<evidence type="ECO:0000313" key="2">
    <source>
        <dbReference type="Proteomes" id="UP000005753"/>
    </source>
</evidence>
<keyword evidence="2" id="KW-1185">Reference proteome</keyword>
<reference evidence="1 2" key="2">
    <citation type="submission" date="2012-02" db="EMBL/GenBank/DDBJ databases">
        <title>Improved High-Quality Draft sequence of Eubacterium cellulosolvens 6.</title>
        <authorList>
            <consortium name="US DOE Joint Genome Institute"/>
            <person name="Lucas S."/>
            <person name="Han J."/>
            <person name="Lapidus A."/>
            <person name="Cheng J.-F."/>
            <person name="Goodwin L."/>
            <person name="Pitluck S."/>
            <person name="Peters L."/>
            <person name="Mikhailova N."/>
            <person name="Gu W."/>
            <person name="Detter J.C."/>
            <person name="Han C."/>
            <person name="Tapia R."/>
            <person name="Land M."/>
            <person name="Hauser L."/>
            <person name="Kyrpides N."/>
            <person name="Ivanova N."/>
            <person name="Pagani I."/>
            <person name="Johnson E."/>
            <person name="Mukhopadhyay B."/>
            <person name="Anderson I."/>
            <person name="Woyke T."/>
        </authorList>
    </citation>
    <scope>NUCLEOTIDE SEQUENCE [LARGE SCALE GENOMIC DNA]</scope>
    <source>
        <strain evidence="1 2">6</strain>
    </source>
</reference>
<dbReference type="HOGENOM" id="CLU_141540_0_0_9"/>
<evidence type="ECO:0008006" key="3">
    <source>
        <dbReference type="Google" id="ProtNLM"/>
    </source>
</evidence>
<dbReference type="eggNOG" id="ENOG5033CSV">
    <property type="taxonomic scope" value="Bacteria"/>
</dbReference>
<dbReference type="STRING" id="633697.EubceDRAFT1_1572"/>
<reference evidence="1 2" key="1">
    <citation type="submission" date="2010-08" db="EMBL/GenBank/DDBJ databases">
        <authorList>
            <consortium name="US DOE Joint Genome Institute (JGI-PGF)"/>
            <person name="Lucas S."/>
            <person name="Copeland A."/>
            <person name="Lapidus A."/>
            <person name="Cheng J.-F."/>
            <person name="Bruce D."/>
            <person name="Goodwin L."/>
            <person name="Pitluck S."/>
            <person name="Land M.L."/>
            <person name="Hauser L."/>
            <person name="Chang Y.-J."/>
            <person name="Anderson I.J."/>
            <person name="Johnson E."/>
            <person name="Mulhopadhyay B."/>
            <person name="Kyrpides N."/>
            <person name="Woyke T.J."/>
        </authorList>
    </citation>
    <scope>NUCLEOTIDE SEQUENCE [LARGE SCALE GENOMIC DNA]</scope>
    <source>
        <strain evidence="1 2">6</strain>
    </source>
</reference>
<dbReference type="EMBL" id="CM001487">
    <property type="protein sequence ID" value="EIM57361.1"/>
    <property type="molecule type" value="Genomic_DNA"/>
</dbReference>